<protein>
    <submittedName>
        <fullName evidence="1">Uncharacterized protein</fullName>
    </submittedName>
</protein>
<gene>
    <name evidence="1" type="ORF">DW859_16200</name>
</gene>
<dbReference type="RefSeq" id="WP_117998558.1">
    <property type="nucleotide sequence ID" value="NZ_CAXSVI010000007.1"/>
</dbReference>
<dbReference type="Gene3D" id="1.10.1220.10">
    <property type="entry name" value="Met repressor-like"/>
    <property type="match status" value="1"/>
</dbReference>
<dbReference type="InterPro" id="IPR010985">
    <property type="entry name" value="Ribbon_hlx_hlx"/>
</dbReference>
<dbReference type="InterPro" id="IPR013321">
    <property type="entry name" value="Arc_rbn_hlx_hlx"/>
</dbReference>
<evidence type="ECO:0000313" key="1">
    <source>
        <dbReference type="EMBL" id="RHC02532.1"/>
    </source>
</evidence>
<reference evidence="1 2" key="1">
    <citation type="submission" date="2018-08" db="EMBL/GenBank/DDBJ databases">
        <title>A genome reference for cultivated species of the human gut microbiota.</title>
        <authorList>
            <person name="Zou Y."/>
            <person name="Xue W."/>
            <person name="Luo G."/>
        </authorList>
    </citation>
    <scope>NUCLEOTIDE SEQUENCE [LARGE SCALE GENOMIC DNA]</scope>
    <source>
        <strain evidence="1 2">AM37-4AC</strain>
    </source>
</reference>
<proteinExistence type="predicted"/>
<sequence>MSETSAKRKYDIEYAKNKLKRIPLDVQKEKYEEIKAAATAAGESVNGYIKKAVDQRMDRDNA</sequence>
<dbReference type="SUPFAM" id="SSF47598">
    <property type="entry name" value="Ribbon-helix-helix"/>
    <property type="match status" value="1"/>
</dbReference>
<name>A0A454HDP2_9FIRM</name>
<dbReference type="EMBL" id="QSHL01000018">
    <property type="protein sequence ID" value="RHC02532.1"/>
    <property type="molecule type" value="Genomic_DNA"/>
</dbReference>
<dbReference type="AlphaFoldDB" id="A0A454HDP2"/>
<organism evidence="1 2">
    <name type="scientific">Blautia obeum</name>
    <dbReference type="NCBI Taxonomy" id="40520"/>
    <lineage>
        <taxon>Bacteria</taxon>
        <taxon>Bacillati</taxon>
        <taxon>Bacillota</taxon>
        <taxon>Clostridia</taxon>
        <taxon>Lachnospirales</taxon>
        <taxon>Lachnospiraceae</taxon>
        <taxon>Blautia</taxon>
    </lineage>
</organism>
<comment type="caution">
    <text evidence="1">The sequence shown here is derived from an EMBL/GenBank/DDBJ whole genome shotgun (WGS) entry which is preliminary data.</text>
</comment>
<dbReference type="GO" id="GO:0006355">
    <property type="term" value="P:regulation of DNA-templated transcription"/>
    <property type="evidence" value="ECO:0007669"/>
    <property type="project" value="InterPro"/>
</dbReference>
<accession>A0A454HDP2</accession>
<evidence type="ECO:0000313" key="2">
    <source>
        <dbReference type="Proteomes" id="UP000265808"/>
    </source>
</evidence>
<dbReference type="Proteomes" id="UP000265808">
    <property type="component" value="Unassembled WGS sequence"/>
</dbReference>